<feature type="compositionally biased region" description="Low complexity" evidence="1">
    <location>
        <begin position="3464"/>
        <end position="3477"/>
    </location>
</feature>
<feature type="region of interest" description="Disordered" evidence="1">
    <location>
        <begin position="2332"/>
        <end position="2374"/>
    </location>
</feature>
<feature type="compositionally biased region" description="Polar residues" evidence="1">
    <location>
        <begin position="2233"/>
        <end position="2264"/>
    </location>
</feature>
<feature type="compositionally biased region" description="Polar residues" evidence="1">
    <location>
        <begin position="3411"/>
        <end position="3437"/>
    </location>
</feature>
<feature type="compositionally biased region" description="Basic and acidic residues" evidence="1">
    <location>
        <begin position="2177"/>
        <end position="2190"/>
    </location>
</feature>
<feature type="region of interest" description="Disordered" evidence="1">
    <location>
        <begin position="3377"/>
        <end position="3477"/>
    </location>
</feature>
<feature type="compositionally biased region" description="Polar residues" evidence="1">
    <location>
        <begin position="1004"/>
        <end position="1014"/>
    </location>
</feature>
<dbReference type="HOGENOM" id="CLU_223735_0_0_1"/>
<feature type="compositionally biased region" description="Polar residues" evidence="1">
    <location>
        <begin position="645"/>
        <end position="654"/>
    </location>
</feature>
<feature type="compositionally biased region" description="Polar residues" evidence="1">
    <location>
        <begin position="2427"/>
        <end position="2436"/>
    </location>
</feature>
<feature type="compositionally biased region" description="Basic and acidic residues" evidence="1">
    <location>
        <begin position="2834"/>
        <end position="2875"/>
    </location>
</feature>
<dbReference type="InterPro" id="IPR026074">
    <property type="entry name" value="MAP1"/>
</dbReference>
<feature type="compositionally biased region" description="Basic and acidic residues" evidence="1">
    <location>
        <begin position="1751"/>
        <end position="1769"/>
    </location>
</feature>
<feature type="compositionally biased region" description="Basic and acidic residues" evidence="1">
    <location>
        <begin position="1865"/>
        <end position="1877"/>
    </location>
</feature>
<feature type="compositionally biased region" description="Basic and acidic residues" evidence="1">
    <location>
        <begin position="1424"/>
        <end position="1455"/>
    </location>
</feature>
<feature type="compositionally biased region" description="Polar residues" evidence="1">
    <location>
        <begin position="3691"/>
        <end position="3704"/>
    </location>
</feature>
<feature type="compositionally biased region" description="Low complexity" evidence="1">
    <location>
        <begin position="1970"/>
        <end position="1991"/>
    </location>
</feature>
<feature type="compositionally biased region" description="Polar residues" evidence="1">
    <location>
        <begin position="1353"/>
        <end position="1375"/>
    </location>
</feature>
<dbReference type="GO" id="GO:0000226">
    <property type="term" value="P:microtubule cytoskeleton organization"/>
    <property type="evidence" value="ECO:0007669"/>
    <property type="project" value="InterPro"/>
</dbReference>
<feature type="compositionally biased region" description="Basic and acidic residues" evidence="1">
    <location>
        <begin position="3096"/>
        <end position="3116"/>
    </location>
</feature>
<feature type="compositionally biased region" description="Polar residues" evidence="1">
    <location>
        <begin position="2676"/>
        <end position="2701"/>
    </location>
</feature>
<feature type="compositionally biased region" description="Low complexity" evidence="1">
    <location>
        <begin position="514"/>
        <end position="526"/>
    </location>
</feature>
<feature type="compositionally biased region" description="Basic and acidic residues" evidence="1">
    <location>
        <begin position="3212"/>
        <end position="3235"/>
    </location>
</feature>
<feature type="region of interest" description="Disordered" evidence="1">
    <location>
        <begin position="2503"/>
        <end position="3121"/>
    </location>
</feature>
<evidence type="ECO:0000313" key="4">
    <source>
        <dbReference type="EnsemblMetazoa" id="tetur04g00200.1"/>
    </source>
</evidence>
<feature type="region of interest" description="Disordered" evidence="1">
    <location>
        <begin position="3691"/>
        <end position="3713"/>
    </location>
</feature>
<feature type="compositionally biased region" description="Basic and acidic residues" evidence="1">
    <location>
        <begin position="2509"/>
        <end position="2519"/>
    </location>
</feature>
<feature type="compositionally biased region" description="Polar residues" evidence="1">
    <location>
        <begin position="1306"/>
        <end position="1315"/>
    </location>
</feature>
<name>T1K168_TETUR</name>
<feature type="compositionally biased region" description="Basic and acidic residues" evidence="1">
    <location>
        <begin position="1205"/>
        <end position="1218"/>
    </location>
</feature>
<feature type="compositionally biased region" description="Basic and acidic residues" evidence="1">
    <location>
        <begin position="706"/>
        <end position="746"/>
    </location>
</feature>
<reference evidence="4" key="2">
    <citation type="submission" date="2015-06" db="UniProtKB">
        <authorList>
            <consortium name="EnsemblMetazoa"/>
        </authorList>
    </citation>
    <scope>IDENTIFICATION</scope>
</reference>
<feature type="compositionally biased region" description="Basic and acidic residues" evidence="1">
    <location>
        <begin position="861"/>
        <end position="873"/>
    </location>
</feature>
<dbReference type="Pfam" id="PF25281">
    <property type="entry name" value="MBL_MAP1B"/>
    <property type="match status" value="1"/>
</dbReference>
<feature type="compositionally biased region" description="Basic and acidic residues" evidence="1">
    <location>
        <begin position="3045"/>
        <end position="3070"/>
    </location>
</feature>
<sequence>MFTGSRYIHIDDHTHCHEITALPGCYLLVILGEPLCENHKEKILQRVAKGLLSWNTEETQCDLKHLEQVCDNLKTSQKSSGKTELLLQHSTDKLAVEVLFNPQIFTLKQCLRNLLLSPTGHKHVIHAGYSFTVSGSWILQDGIFRFHDFVDELSDPGVTKVLSLYPPGCSLKMHLHCSPTGDWVTNNLENQAFSHFMHLSLNPPDSPNGVPGASSLLEFIEGSLETLEGEEKLEPSPLIGNIRFERPTMYIFPSGQGDCSLFGVTGFTMLIDGGFTRFPCFWKFVRHIERLDSIMITRINESNLWGILSLLRGKQESSLYLKIGYVFCNIVDKSINSSEEGVNSENGGVASIQSNPNDLTISIIEVGNEIASRLKRIGCNPHQCLRDPTPTQLTLYHKVGHGTLEMFILSPPRDSRLLKDFLAHWSSNKDSLPVVRTRSACKNGGQSGQDIAIPISDVMSICCLLIWKPSNPNDRITRILFPGSAPQSQIMEGLASLKDLDLLQKRVCTASSLKQSKSKSTVKSTVRISETSSSTATQKLSTRYRSVSPSMRKTRVPYAKQSSTEVGDKGGDSSESQSSPVKRKLIPATNHQTETSRVTRVSTRESVKKTAHEEKKSAKNVTEKKAKTRTSSTTRSTTNKATSKPSSEPTSEANETPKARPITSKQVRARINSRRVSDKTTSENDNDTKKEIQSCTVTAENGDSDFSDKKRETVEVCSEDDHRDSGKGSEDASPKKLPFLDHLRDEVEPDSLESYEIYGNVEISKDSLEHSEDEVVTGDSRSTSQLDHMISREDDDEDMKSRSSPIQEDSNLQSAMVSSLSSNMSEMTIISGDKNDDSASDLEVASLTSRINNNQMSRSIEISHVEGSRRKSTDSNGSFRTLEAEIKAACMEEDRQSIGSSSRKSSILSDADKRRDSIVKENIFASETTSHGKQEIDKSTASERRRSSIIAGDDAYRRASISKEGDKLERKLSKSNEYQIEQEIEDSKVDSLEFKEESIERFSETLTQNEMQISSEKKKDSSGSLEDKLPKGSIEEGESLRKDSVRLSIDKSMEEKKIEESTIKSENETSGQNDIEPIVPESKDNVNEAEVISKETDIDSKEILSTEKEKLLIDSSKSHSDVSSELLSQSRSETSLDIESTKQTVDDKNKMVQSADQSLTHGSDDRETMESVTDSQQSVIASAESTSESEKKRQEEEQLTIKTGETLRKDSITSESKAESQVCDENVGAYKINEEQQNLNAESASSIETSKQSQVITSEESDRKMSGGILSSIETENKDLDDKLDTTVGDYIKQDSFASRKESIKTSDTFSSSEPASDKTKPESRKSSLALDETKQQITSTPDEYSNIDGDSRQFQHSFTSQDTEIKGSSQTVSSDKIIETKEASLKRESVSDVFDLESEKDTKNIEIGFDEAAKTESSLGQINRKESVQLDKDRSSISGDSRKQSLTSEARKSIDSPLSPIDRKESFTHEESQIGRKDSVQFDFDKSKSVDSRRSTQTEIQYNTMASMESDAKISGQTSSSIQDERKESVQLDQVRSSISDDSRKQSLSSETIKSNESLLNQSDRKGSVQLEDKISEGATNDDRSSSSQITRKDSVQSDFDQRQSLDSRRSTETEIQYNAMETDSKISGQTSTSIQDERKESIQMDKERSSISGDSRRSTETDIQYKTITSVEKDSKVSTETSSSSQITRKESVQLDKDRSSISGDSRRQSLTSEARKSIDSDEIKRRESISQQEDKVFTDSVPASPLTKHQDKSDEIIQSNAKHEDSSIGVVETTENIESKNTQQSNLLEKVPFETENLHLSKSESILSDDKKGGDDQKSHDIPSQLSSTISSVSSNTKSDEQTIVDKSEFEDTTSAINYDIKSNDEAENKSITEHRRKPSIDMTSNKLSTITSTTDSSSTESNATNTTSIIDQHSTSDSVDSESFSMQDTNKQTAGQKSIEVTSSQAEAKELEISKEILTISKDDSTSTSKTSITETTSITATNTIQSDAEKSESSSSIVQPESAESYSKSIPELQEKSMVQSSESEITESKSSDSVKPIQTETKPSEDNIKLEEQIGKSEEPGVDTKSRKESLKESVEAQKVSLQSSDAPCKSNEEDIIQEEILRKSSVDIIAQQNSENGEKSKGTDSKRSSIDVEIQKANYSIGSNSIEQKSIHEEESKSALLATDQITQKSESKVEESKSKESTETISSETEKGSLIQSQESSTFDKLQSSIVQQTTNDSESREQAESSIQATSFSTESSPKGDQQTSFTMDLSSTADESSKIIASSVDDKAKQSTSEVSNGLAEKRDSTTSASVEASDNLQQSQIVSGQATQLSNELSEKIIVDSKDNILQSSDSVSETKQLKDLDEKRRSVSKTDDERRTSLATDSATIREIFTTSDSDGSISYSVGGSIVTTSVSKPDIEQETKLETSSELSKETKDISSQSANARTQFEERKSSIVSSTKELEIVESSSTETVVSTNVVDSKLVGSNLETTSGAKDVTSSGITKLYLGQVSGFESCEDSESHEAEEHIQSPKNIGMNNNLISSDLKETSDDLASDLEVASLTSKMDGSSKMTEESRKEYESKVSLENECVEQLSSENYSSDTREQYSVKDSNGKLHTTEGDDIKQDSFKLRKESIKTSETFPSSEPASDGKKPESRKSSMASDETKQQTTSKSTADEYSNIDGDSRQFQHSFTSQDTEIKSSPQTVSSVSDVFNLESEKDTKNIEIGFDEAVKTESSFGQINRKESVQLDKERSSISGDSRKQSLTSEARKSIDSPLSPIDRKESFAHEESKIGRKDSVQSDFDKSKSGDSRRSTVTEIQYNTVTSMESDSKTSGQTPSSTQITRKESVQLDKERSSISGDSRKQSLTSEARKSIDSNVSKRRESISQQEDQVFTDSVPASPLTKHQDKNEIIQSDKERSSISGDHHGSTETDIHYKTITSVESDTKISTESSPSSQITRKESVQIDKDRSSISGDSRKQKKGSVQLKDTISEGASDRDSLPSSQITRKDSVQSDFDQRQSLDSRRSTETEVHYNTATSMEIDSKTSGQTSSSIELERKDSVQMDEERSSLSGDSRRSTEIHYNTVTSMESDAKFFEDSSSPAQSTRKDSVHLDKDTSSISDDKRKQSLTSESIEYLFSQLERRQSEQLKDAKSESEKHGDSSVSFQTSQTIRKDSVQFDLDKSNVSGDSRRSTETEIQYKATNELEKGTASFGDSSSSQITRKDSVQTDKERSSISADSRRSTETDIQYKTVESDSKVSTETSASSQITRKDSVQSDRERSSISDYPRKQSLSSATRKSIDSDEIKRRESISQQEDKVFTDSVPASPLTKHQDKSDEIIQSNAKHEDSSIGVVETTENIESKNTQQSNLLEKVPFDAENLNLSKSESTLSDDKKSHDISGQLSSTISSASSNEKSDEQTKVTMSESMRKYSQSESDNKFYTTSAIKSNDETENKSITEHRRKPSIDMTANKLTTTTDSSSTESKTTITTEQINFGANMIGSSYLGSDARTSFIETNIQKEVVDETKAIVAEIDDAARKSMLVDKSISLDSIDSTDSIKQSTGDKVTNKSTTSGNTLVQSGDSFAQQTSELKRESFSKIEANNQLYSTLTESFDDIQVDLQSTKSSNLTSSNFSDAKFLNKSESLSSENATHSTKFDTVMSIDEETYFYLEDSDSLAQDGHSMASISSDKRVTKEGENNKITLSETSASHSSTTQKHEDLTSSTPETKLFKLCEFSSFSEAEQPAKTIETSQKSQMETKDSKLTDSSHESRVEKDGNKISGNLVSDSVQEKMIIKSSDESGSTVMIEERSSIDYKPFTSFSESSFGSSSASSRTNQTKGNSENLMSLKEEMDKSRSSSEESKLKTSDEALSGKILSSSVYSGASHYTEEEQFESGYAPFAKCVGIKKIPSQPEPDSWTNVVSTTKSFTVESSDQLEGEDRHHTKQYEVDEGVEEKMKSPTLSNQSSAKLVSPTLSPLPGQSFDKLSRDIVDKGVSLRSMAATELASSIVHLETSVSKVTTNLNLPEVISEEAGSKGEESPDLSSPKQSTSDFIAKVETAPGAGTLATTFPTAGEMPSVHLRRSAQMAGQVLYEVPDEEDNVESPLSEKKPVGLARGTTSSVEFPEVLHISEETTPSTPSETQSPRDAKSLTQTTTVTTTSMDITSPEDSKSGLCCFPRSIELDGIKKGKEEKVTSSTSETTTRVVTQSQSLTEEQKKEKEATLKEWGTPLGLPKPTDANDSKGARSASKSRAISSDRTGASRSYSSRRSGSSSDIKPIYLDLAYIPHHGDRHYCNADYFKRIRARYYVLSSVNPSKEVLDALIEGKKSWEDKAAEVTLIPSHETEALCLWMATNQQTLEDLNIDVAPSASRCSVILQDQESSCSAYRVEF</sequence>
<dbReference type="GO" id="GO:0008017">
    <property type="term" value="F:microtubule binding"/>
    <property type="evidence" value="ECO:0007669"/>
    <property type="project" value="InterPro"/>
</dbReference>
<dbReference type="GO" id="GO:0005874">
    <property type="term" value="C:microtubule"/>
    <property type="evidence" value="ECO:0007669"/>
    <property type="project" value="InterPro"/>
</dbReference>
<dbReference type="Pfam" id="PF23415">
    <property type="entry name" value="MAPB1_N"/>
    <property type="match status" value="1"/>
</dbReference>
<feature type="compositionally biased region" description="Polar residues" evidence="1">
    <location>
        <begin position="2335"/>
        <end position="2346"/>
    </location>
</feature>
<feature type="compositionally biased region" description="Low complexity" evidence="1">
    <location>
        <begin position="4184"/>
        <end position="4196"/>
    </location>
</feature>
<dbReference type="GO" id="GO:0005875">
    <property type="term" value="C:microtubule associated complex"/>
    <property type="evidence" value="ECO:0007669"/>
    <property type="project" value="TreeGrafter"/>
</dbReference>
<feature type="compositionally biased region" description="Polar residues" evidence="1">
    <location>
        <begin position="1151"/>
        <end position="1161"/>
    </location>
</feature>
<feature type="compositionally biased region" description="Polar residues" evidence="1">
    <location>
        <begin position="3823"/>
        <end position="3834"/>
    </location>
</feature>
<feature type="compositionally biased region" description="Basic and acidic residues" evidence="1">
    <location>
        <begin position="1015"/>
        <end position="1067"/>
    </location>
</feature>
<feature type="compositionally biased region" description="Basic and acidic residues" evidence="1">
    <location>
        <begin position="1316"/>
        <end position="1326"/>
    </location>
</feature>
<feature type="compositionally biased region" description="Polar residues" evidence="1">
    <location>
        <begin position="527"/>
        <end position="551"/>
    </location>
</feature>
<evidence type="ECO:0000259" key="3">
    <source>
        <dbReference type="Pfam" id="PF25281"/>
    </source>
</evidence>
<feature type="region of interest" description="Disordered" evidence="1">
    <location>
        <begin position="3810"/>
        <end position="3858"/>
    </location>
</feature>
<feature type="compositionally biased region" description="Polar residues" evidence="1">
    <location>
        <begin position="3949"/>
        <end position="3964"/>
    </location>
</feature>
<feature type="compositionally biased region" description="Basic and acidic residues" evidence="1">
    <location>
        <begin position="1462"/>
        <end position="1497"/>
    </location>
</feature>
<feature type="compositionally biased region" description="Polar residues" evidence="1">
    <location>
        <begin position="2520"/>
        <end position="2532"/>
    </location>
</feature>
<proteinExistence type="predicted"/>
<feature type="compositionally biased region" description="Basic and acidic residues" evidence="1">
    <location>
        <begin position="954"/>
        <end position="974"/>
    </location>
</feature>
<feature type="region of interest" description="Disordered" evidence="1">
    <location>
        <begin position="4177"/>
        <end position="4262"/>
    </location>
</feature>
<feature type="compositionally biased region" description="Polar residues" evidence="1">
    <location>
        <begin position="1663"/>
        <end position="1672"/>
    </location>
</feature>
<feature type="compositionally biased region" description="Basic and acidic residues" evidence="1">
    <location>
        <begin position="3162"/>
        <end position="3185"/>
    </location>
</feature>
<feature type="compositionally biased region" description="Basic and acidic residues" evidence="1">
    <location>
        <begin position="3438"/>
        <end position="3449"/>
    </location>
</feature>
<feature type="compositionally biased region" description="Basic and acidic residues" evidence="1">
    <location>
        <begin position="2406"/>
        <end position="2426"/>
    </location>
</feature>
<feature type="compositionally biased region" description="Basic and acidic residues" evidence="1">
    <location>
        <begin position="910"/>
        <end position="919"/>
    </location>
</feature>
<feature type="compositionally biased region" description="Basic and acidic residues" evidence="1">
    <location>
        <begin position="930"/>
        <end position="946"/>
    </location>
</feature>
<feature type="compositionally biased region" description="Basic and acidic residues" evidence="1">
    <location>
        <begin position="1841"/>
        <end position="1853"/>
    </location>
</feature>
<organism evidence="4 5">
    <name type="scientific">Tetranychus urticae</name>
    <name type="common">Two-spotted spider mite</name>
    <dbReference type="NCBI Taxonomy" id="32264"/>
    <lineage>
        <taxon>Eukaryota</taxon>
        <taxon>Metazoa</taxon>
        <taxon>Ecdysozoa</taxon>
        <taxon>Arthropoda</taxon>
        <taxon>Chelicerata</taxon>
        <taxon>Arachnida</taxon>
        <taxon>Acari</taxon>
        <taxon>Acariformes</taxon>
        <taxon>Trombidiformes</taxon>
        <taxon>Prostigmata</taxon>
        <taxon>Eleutherengona</taxon>
        <taxon>Raphignathae</taxon>
        <taxon>Tetranychoidea</taxon>
        <taxon>Tetranychidae</taxon>
        <taxon>Tetranychus</taxon>
    </lineage>
</organism>
<feature type="compositionally biased region" description="Low complexity" evidence="1">
    <location>
        <begin position="1998"/>
        <end position="2010"/>
    </location>
</feature>
<dbReference type="GO" id="GO:0031114">
    <property type="term" value="P:regulation of microtubule depolymerization"/>
    <property type="evidence" value="ECO:0007669"/>
    <property type="project" value="TreeGrafter"/>
</dbReference>
<feature type="compositionally biased region" description="Polar residues" evidence="1">
    <location>
        <begin position="1498"/>
        <end position="1508"/>
    </location>
</feature>
<feature type="compositionally biased region" description="Basic and acidic residues" evidence="1">
    <location>
        <begin position="3321"/>
        <end position="3339"/>
    </location>
</feature>
<dbReference type="GO" id="GO:0016358">
    <property type="term" value="P:dendrite development"/>
    <property type="evidence" value="ECO:0007669"/>
    <property type="project" value="TreeGrafter"/>
</dbReference>
<feature type="compositionally biased region" description="Basic and acidic residues" evidence="1">
    <location>
        <begin position="2732"/>
        <end position="2763"/>
    </location>
</feature>
<feature type="region of interest" description="Disordered" evidence="1">
    <location>
        <begin position="891"/>
        <end position="976"/>
    </location>
</feature>
<feature type="region of interest" description="Disordered" evidence="1">
    <location>
        <begin position="4020"/>
        <end position="4039"/>
    </location>
</feature>
<feature type="region of interest" description="Disordered" evidence="1">
    <location>
        <begin position="1416"/>
        <end position="2097"/>
    </location>
</feature>
<dbReference type="InterPro" id="IPR056617">
    <property type="entry name" value="MAP1B/S_N"/>
</dbReference>
<feature type="compositionally biased region" description="Basic and acidic residues" evidence="1">
    <location>
        <begin position="1564"/>
        <end position="1614"/>
    </location>
</feature>
<feature type="compositionally biased region" description="Basic and acidic residues" evidence="1">
    <location>
        <begin position="3260"/>
        <end position="3279"/>
    </location>
</feature>
<dbReference type="EMBL" id="CAEY01001343">
    <property type="status" value="NOT_ANNOTATED_CDS"/>
    <property type="molecule type" value="Genomic_DNA"/>
</dbReference>
<feature type="compositionally biased region" description="Basic and acidic residues" evidence="1">
    <location>
        <begin position="3746"/>
        <end position="3767"/>
    </location>
</feature>
<dbReference type="GO" id="GO:0007409">
    <property type="term" value="P:axonogenesis"/>
    <property type="evidence" value="ECO:0007669"/>
    <property type="project" value="TreeGrafter"/>
</dbReference>
<feature type="compositionally biased region" description="Basic and acidic residues" evidence="1">
    <location>
        <begin position="1690"/>
        <end position="1740"/>
    </location>
</feature>
<feature type="compositionally biased region" description="Basic and acidic residues" evidence="1">
    <location>
        <begin position="2347"/>
        <end position="2368"/>
    </location>
</feature>
<feature type="compositionally biased region" description="Basic and acidic residues" evidence="1">
    <location>
        <begin position="3134"/>
        <end position="3151"/>
    </location>
</feature>
<feature type="compositionally biased region" description="Low complexity" evidence="1">
    <location>
        <begin position="1123"/>
        <end position="1135"/>
    </location>
</feature>
<keyword evidence="5" id="KW-1185">Reference proteome</keyword>
<feature type="compositionally biased region" description="Basic and acidic residues" evidence="1">
    <location>
        <begin position="1951"/>
        <end position="1969"/>
    </location>
</feature>
<feature type="compositionally biased region" description="Basic and acidic residues" evidence="1">
    <location>
        <begin position="602"/>
        <end position="625"/>
    </location>
</feature>
<feature type="compositionally biased region" description="Polar residues" evidence="1">
    <location>
        <begin position="3549"/>
        <end position="3569"/>
    </location>
</feature>
<feature type="compositionally biased region" description="Polar residues" evidence="1">
    <location>
        <begin position="3346"/>
        <end position="3360"/>
    </location>
</feature>
<feature type="region of interest" description="Disordered" evidence="1">
    <location>
        <begin position="3940"/>
        <end position="3964"/>
    </location>
</feature>
<feature type="compositionally biased region" description="Polar residues" evidence="1">
    <location>
        <begin position="2806"/>
        <end position="2833"/>
    </location>
</feature>
<dbReference type="PANTHER" id="PTHR13843:SF12">
    <property type="entry name" value="ATPASE F1_V1_A1 COMPLEX ALPHA_BETA SUBUNIT NUCLEOTIDE-BINDING DOMAIN-CONTAINING PROTEIN"/>
    <property type="match status" value="1"/>
</dbReference>
<feature type="region of interest" description="Disordered" evidence="1">
    <location>
        <begin position="861"/>
        <end position="880"/>
    </location>
</feature>
<feature type="compositionally biased region" description="Polar residues" evidence="1">
    <location>
        <begin position="1235"/>
        <end position="1258"/>
    </location>
</feature>
<feature type="compositionally biased region" description="Basic and acidic residues" evidence="1">
    <location>
        <begin position="1081"/>
        <end position="1122"/>
    </location>
</feature>
<feature type="compositionally biased region" description="Basic and acidic residues" evidence="1">
    <location>
        <begin position="2949"/>
        <end position="2961"/>
    </location>
</feature>
<feature type="compositionally biased region" description="Low complexity" evidence="1">
    <location>
        <begin position="810"/>
        <end position="820"/>
    </location>
</feature>
<feature type="compositionally biased region" description="Low complexity" evidence="1">
    <location>
        <begin position="4122"/>
        <end position="4132"/>
    </location>
</feature>
<feature type="compositionally biased region" description="Basic and acidic residues" evidence="1">
    <location>
        <begin position="4203"/>
        <end position="4213"/>
    </location>
</feature>
<feature type="compositionally biased region" description="Basic and acidic residues" evidence="1">
    <location>
        <begin position="2561"/>
        <end position="2575"/>
    </location>
</feature>
<feature type="compositionally biased region" description="Polar residues" evidence="1">
    <location>
        <begin position="1776"/>
        <end position="1790"/>
    </location>
</feature>
<dbReference type="GO" id="GO:0045202">
    <property type="term" value="C:synapse"/>
    <property type="evidence" value="ECO:0007669"/>
    <property type="project" value="TreeGrafter"/>
</dbReference>
<protein>
    <recommendedName>
        <fullName evidence="6">Microtubule-associated protein futsch</fullName>
    </recommendedName>
</protein>
<feature type="compositionally biased region" description="Low complexity" evidence="1">
    <location>
        <begin position="629"/>
        <end position="644"/>
    </location>
</feature>
<feature type="compositionally biased region" description="Polar residues" evidence="1">
    <location>
        <begin position="1615"/>
        <end position="1636"/>
    </location>
</feature>
<feature type="region of interest" description="Disordered" evidence="1">
    <location>
        <begin position="3134"/>
        <end position="3363"/>
    </location>
</feature>
<feature type="compositionally biased region" description="Polar residues" evidence="1">
    <location>
        <begin position="2627"/>
        <end position="2636"/>
    </location>
</feature>
<dbReference type="GO" id="GO:0005829">
    <property type="term" value="C:cytosol"/>
    <property type="evidence" value="ECO:0007669"/>
    <property type="project" value="TreeGrafter"/>
</dbReference>
<feature type="compositionally biased region" description="Low complexity" evidence="1">
    <location>
        <begin position="1827"/>
        <end position="1840"/>
    </location>
</feature>
<dbReference type="eggNOG" id="KOG3592">
    <property type="taxonomic scope" value="Eukaryota"/>
</dbReference>
<feature type="compositionally biased region" description="Low complexity" evidence="1">
    <location>
        <begin position="1892"/>
        <end position="1929"/>
    </location>
</feature>
<feature type="compositionally biased region" description="Polar residues" evidence="1">
    <location>
        <begin position="1170"/>
        <end position="1180"/>
    </location>
</feature>
<dbReference type="GO" id="GO:0030425">
    <property type="term" value="C:dendrite"/>
    <property type="evidence" value="ECO:0007669"/>
    <property type="project" value="TreeGrafter"/>
</dbReference>
<reference evidence="5" key="1">
    <citation type="submission" date="2011-08" db="EMBL/GenBank/DDBJ databases">
        <authorList>
            <person name="Rombauts S."/>
        </authorList>
    </citation>
    <scope>NUCLEOTIDE SEQUENCE</scope>
    <source>
        <strain evidence="5">London</strain>
    </source>
</reference>
<feature type="compositionally biased region" description="Basic and acidic residues" evidence="1">
    <location>
        <begin position="2123"/>
        <end position="2141"/>
    </location>
</feature>
<dbReference type="Proteomes" id="UP000015104">
    <property type="component" value="Unassembled WGS sequence"/>
</dbReference>
<feature type="compositionally biased region" description="Polar residues" evidence="1">
    <location>
        <begin position="2876"/>
        <end position="2885"/>
    </location>
</feature>
<feature type="compositionally biased region" description="Basic and acidic residues" evidence="1">
    <location>
        <begin position="2638"/>
        <end position="2647"/>
    </location>
</feature>
<feature type="compositionally biased region" description="Basic and acidic residues" evidence="1">
    <location>
        <begin position="3837"/>
        <end position="3857"/>
    </location>
</feature>
<feature type="compositionally biased region" description="Basic and acidic residues" evidence="1">
    <location>
        <begin position="675"/>
        <end position="692"/>
    </location>
</feature>
<accession>T1K168</accession>
<feature type="region of interest" description="Disordered" evidence="1">
    <location>
        <begin position="2114"/>
        <end position="2320"/>
    </location>
</feature>
<feature type="compositionally biased region" description="Polar residues" evidence="1">
    <location>
        <begin position="1547"/>
        <end position="1563"/>
    </location>
</feature>
<feature type="compositionally biased region" description="Basic and acidic residues" evidence="1">
    <location>
        <begin position="2997"/>
        <end position="3022"/>
    </location>
</feature>
<feature type="compositionally biased region" description="Polar residues" evidence="1">
    <location>
        <begin position="3152"/>
        <end position="3161"/>
    </location>
</feature>
<feature type="compositionally biased region" description="Polar residues" evidence="1">
    <location>
        <begin position="1930"/>
        <end position="1950"/>
    </location>
</feature>
<evidence type="ECO:0000259" key="2">
    <source>
        <dbReference type="Pfam" id="PF23415"/>
    </source>
</evidence>
<feature type="compositionally biased region" description="Polar residues" evidence="1">
    <location>
        <begin position="3023"/>
        <end position="3044"/>
    </location>
</feature>
<feature type="compositionally biased region" description="Low complexity" evidence="1">
    <location>
        <begin position="897"/>
        <end position="909"/>
    </location>
</feature>
<feature type="compositionally biased region" description="Basic and acidic residues" evidence="1">
    <location>
        <begin position="2591"/>
        <end position="2626"/>
    </location>
</feature>
<feature type="compositionally biased region" description="Polar residues" evidence="1">
    <location>
        <begin position="3250"/>
        <end position="3259"/>
    </location>
</feature>
<dbReference type="GO" id="GO:0043025">
    <property type="term" value="C:neuronal cell body"/>
    <property type="evidence" value="ECO:0007669"/>
    <property type="project" value="TreeGrafter"/>
</dbReference>
<dbReference type="PANTHER" id="PTHR13843">
    <property type="entry name" value="MICROTUBULE-ASSOCIATED PROTEIN"/>
    <property type="match status" value="1"/>
</dbReference>
<feature type="region of interest" description="Disordered" evidence="1">
    <location>
        <begin position="2401"/>
        <end position="2461"/>
    </location>
</feature>
<feature type="region of interest" description="Disordered" evidence="1">
    <location>
        <begin position="514"/>
        <end position="820"/>
    </location>
</feature>
<feature type="compositionally biased region" description="Polar residues" evidence="1">
    <location>
        <begin position="3389"/>
        <end position="3403"/>
    </location>
</feature>
<feature type="compositionally biased region" description="Basic and acidic residues" evidence="1">
    <location>
        <begin position="1275"/>
        <end position="1285"/>
    </location>
</feature>
<feature type="compositionally biased region" description="Low complexity" evidence="1">
    <location>
        <begin position="4234"/>
        <end position="4262"/>
    </location>
</feature>
<feature type="region of interest" description="Disordered" evidence="1">
    <location>
        <begin position="1003"/>
        <end position="1222"/>
    </location>
</feature>
<feature type="compositionally biased region" description="Basic and acidic residues" evidence="1">
    <location>
        <begin position="2895"/>
        <end position="2926"/>
    </location>
</feature>
<feature type="compositionally biased region" description="Low complexity" evidence="1">
    <location>
        <begin position="3810"/>
        <end position="3822"/>
    </location>
</feature>
<evidence type="ECO:0000313" key="5">
    <source>
        <dbReference type="Proteomes" id="UP000015104"/>
    </source>
</evidence>
<feature type="domain" description="Microtubule-associated protein 1B/S N-terminal" evidence="2">
    <location>
        <begin position="27"/>
        <end position="220"/>
    </location>
</feature>
<dbReference type="InterPro" id="IPR057480">
    <property type="entry name" value="MAP1A/B/S-like_MBL"/>
</dbReference>
<evidence type="ECO:0008006" key="6">
    <source>
        <dbReference type="Google" id="ProtNLM"/>
    </source>
</evidence>
<feature type="region of interest" description="Disordered" evidence="1">
    <location>
        <begin position="4086"/>
        <end position="4165"/>
    </location>
</feature>
<feature type="compositionally biased region" description="Polar residues" evidence="1">
    <location>
        <begin position="2648"/>
        <end position="2667"/>
    </location>
</feature>
<feature type="compositionally biased region" description="Polar residues" evidence="1">
    <location>
        <begin position="2550"/>
        <end position="2560"/>
    </location>
</feature>
<feature type="compositionally biased region" description="Polar residues" evidence="1">
    <location>
        <begin position="2144"/>
        <end position="2155"/>
    </location>
</feature>
<dbReference type="EnsemblMetazoa" id="tetur04g00200.1">
    <property type="protein sequence ID" value="tetur04g00200.1"/>
    <property type="gene ID" value="tetur04g00200"/>
</dbReference>
<feature type="domain" description="Microtubule-associated protein 1A/B/S-like MBL-like" evidence="3">
    <location>
        <begin position="231"/>
        <end position="514"/>
    </location>
</feature>
<feature type="compositionally biased region" description="Polar residues" evidence="1">
    <location>
        <begin position="2296"/>
        <end position="2320"/>
    </location>
</feature>
<feature type="compositionally biased region" description="Basic and acidic residues" evidence="1">
    <location>
        <begin position="2770"/>
        <end position="2805"/>
    </location>
</feature>
<feature type="region of interest" description="Disordered" evidence="1">
    <location>
        <begin position="1234"/>
        <end position="1381"/>
    </location>
</feature>
<feature type="compositionally biased region" description="Basic and acidic residues" evidence="1">
    <location>
        <begin position="3289"/>
        <end position="3310"/>
    </location>
</feature>
<feature type="compositionally biased region" description="Basic and acidic residues" evidence="1">
    <location>
        <begin position="2048"/>
        <end position="2082"/>
    </location>
</feature>
<feature type="compositionally biased region" description="Polar residues" evidence="1">
    <location>
        <begin position="2202"/>
        <end position="2225"/>
    </location>
</feature>
<dbReference type="STRING" id="32264.T1K168"/>
<feature type="compositionally biased region" description="Polar residues" evidence="1">
    <location>
        <begin position="3071"/>
        <end position="3080"/>
    </location>
</feature>
<feature type="compositionally biased region" description="Basic and acidic residues" evidence="1">
    <location>
        <begin position="1794"/>
        <end position="1824"/>
    </location>
</feature>
<feature type="compositionally biased region" description="Basic and acidic residues" evidence="1">
    <location>
        <begin position="1637"/>
        <end position="1662"/>
    </location>
</feature>
<feature type="compositionally biased region" description="Polar residues" evidence="1">
    <location>
        <begin position="2928"/>
        <end position="2948"/>
    </location>
</feature>
<feature type="region of interest" description="Disordered" evidence="1">
    <location>
        <begin position="3547"/>
        <end position="3569"/>
    </location>
</feature>
<feature type="region of interest" description="Disordered" evidence="1">
    <location>
        <begin position="3731"/>
        <end position="3774"/>
    </location>
</feature>
<dbReference type="GO" id="GO:0003779">
    <property type="term" value="F:actin binding"/>
    <property type="evidence" value="ECO:0007669"/>
    <property type="project" value="TreeGrafter"/>
</dbReference>
<evidence type="ECO:0000256" key="1">
    <source>
        <dbReference type="SAM" id="MobiDB-lite"/>
    </source>
</evidence>